<dbReference type="AlphaFoldDB" id="A0A381N2R3"/>
<protein>
    <recommendedName>
        <fullName evidence="8">Rod shape-determining protein RodA</fullName>
    </recommendedName>
</protein>
<feature type="transmembrane region" description="Helical" evidence="6">
    <location>
        <begin position="145"/>
        <end position="163"/>
    </location>
</feature>
<feature type="transmembrane region" description="Helical" evidence="6">
    <location>
        <begin position="299"/>
        <end position="320"/>
    </location>
</feature>
<evidence type="ECO:0000313" key="7">
    <source>
        <dbReference type="EMBL" id="SUZ48876.1"/>
    </source>
</evidence>
<evidence type="ECO:0008006" key="8">
    <source>
        <dbReference type="Google" id="ProtNLM"/>
    </source>
</evidence>
<keyword evidence="5 6" id="KW-0472">Membrane</keyword>
<evidence type="ECO:0000256" key="3">
    <source>
        <dbReference type="ARBA" id="ARBA00022960"/>
    </source>
</evidence>
<feature type="transmembrane region" description="Helical" evidence="6">
    <location>
        <begin position="33"/>
        <end position="50"/>
    </location>
</feature>
<dbReference type="GO" id="GO:0005886">
    <property type="term" value="C:plasma membrane"/>
    <property type="evidence" value="ECO:0007669"/>
    <property type="project" value="TreeGrafter"/>
</dbReference>
<evidence type="ECO:0000256" key="5">
    <source>
        <dbReference type="ARBA" id="ARBA00023136"/>
    </source>
</evidence>
<dbReference type="GO" id="GO:0051301">
    <property type="term" value="P:cell division"/>
    <property type="evidence" value="ECO:0007669"/>
    <property type="project" value="InterPro"/>
</dbReference>
<feature type="transmembrane region" description="Helical" evidence="6">
    <location>
        <begin position="332"/>
        <end position="353"/>
    </location>
</feature>
<dbReference type="GO" id="GO:0015648">
    <property type="term" value="F:lipid-linked peptidoglycan transporter activity"/>
    <property type="evidence" value="ECO:0007669"/>
    <property type="project" value="TreeGrafter"/>
</dbReference>
<proteinExistence type="predicted"/>
<reference evidence="7" key="1">
    <citation type="submission" date="2018-05" db="EMBL/GenBank/DDBJ databases">
        <authorList>
            <person name="Lanie J.A."/>
            <person name="Ng W.-L."/>
            <person name="Kazmierczak K.M."/>
            <person name="Andrzejewski T.M."/>
            <person name="Davidsen T.M."/>
            <person name="Wayne K.J."/>
            <person name="Tettelin H."/>
            <person name="Glass J.I."/>
            <person name="Rusch D."/>
            <person name="Podicherti R."/>
            <person name="Tsui H.-C.T."/>
            <person name="Winkler M.E."/>
        </authorList>
    </citation>
    <scope>NUCLEOTIDE SEQUENCE</scope>
</reference>
<dbReference type="GO" id="GO:0008360">
    <property type="term" value="P:regulation of cell shape"/>
    <property type="evidence" value="ECO:0007669"/>
    <property type="project" value="UniProtKB-KW"/>
</dbReference>
<dbReference type="GO" id="GO:0032153">
    <property type="term" value="C:cell division site"/>
    <property type="evidence" value="ECO:0007669"/>
    <property type="project" value="TreeGrafter"/>
</dbReference>
<feature type="transmembrane region" description="Helical" evidence="6">
    <location>
        <begin position="123"/>
        <end position="139"/>
    </location>
</feature>
<feature type="transmembrane region" description="Helical" evidence="6">
    <location>
        <begin position="62"/>
        <end position="79"/>
    </location>
</feature>
<evidence type="ECO:0000256" key="6">
    <source>
        <dbReference type="SAM" id="Phobius"/>
    </source>
</evidence>
<keyword evidence="3" id="KW-0133">Cell shape</keyword>
<feature type="transmembrane region" description="Helical" evidence="6">
    <location>
        <begin position="365"/>
        <end position="387"/>
    </location>
</feature>
<name>A0A381N2R3_9ZZZZ</name>
<accession>A0A381N2R3</accession>
<keyword evidence="4 6" id="KW-1133">Transmembrane helix</keyword>
<gene>
    <name evidence="7" type="ORF">METZ01_LOCUS1730</name>
</gene>
<feature type="transmembrane region" description="Helical" evidence="6">
    <location>
        <begin position="91"/>
        <end position="111"/>
    </location>
</feature>
<evidence type="ECO:0000256" key="2">
    <source>
        <dbReference type="ARBA" id="ARBA00022692"/>
    </source>
</evidence>
<dbReference type="Pfam" id="PF01098">
    <property type="entry name" value="FTSW_RODA_SPOVE"/>
    <property type="match status" value="2"/>
</dbReference>
<dbReference type="PANTHER" id="PTHR30474:SF1">
    <property type="entry name" value="PEPTIDOGLYCAN GLYCOSYLTRANSFERASE MRDB"/>
    <property type="match status" value="1"/>
</dbReference>
<feature type="transmembrane region" description="Helical" evidence="6">
    <location>
        <begin position="175"/>
        <end position="200"/>
    </location>
</feature>
<comment type="subcellular location">
    <subcellularLocation>
        <location evidence="1">Membrane</location>
        <topology evidence="1">Multi-pass membrane protein</topology>
    </subcellularLocation>
</comment>
<evidence type="ECO:0000256" key="4">
    <source>
        <dbReference type="ARBA" id="ARBA00022989"/>
    </source>
</evidence>
<dbReference type="InterPro" id="IPR001182">
    <property type="entry name" value="FtsW/RodA"/>
</dbReference>
<feature type="transmembrane region" description="Helical" evidence="6">
    <location>
        <begin position="252"/>
        <end position="269"/>
    </location>
</feature>
<organism evidence="7">
    <name type="scientific">marine metagenome</name>
    <dbReference type="NCBI Taxonomy" id="408172"/>
    <lineage>
        <taxon>unclassified sequences</taxon>
        <taxon>metagenomes</taxon>
        <taxon>ecological metagenomes</taxon>
    </lineage>
</organism>
<sequence length="391" mass="43762">MLFPVLILMCISLITLKYTSVNSSFFSSTFTKQIIWFGLGSFVFILAQWIRIQYFQEYAFHFYGILIIFIAITYIMPVIGGSQRWVIVGPFSFQPSEVGKLLLVFVIARVLADQKGNMNEIKLLLLILFMALVPALMVFKQPDFGTAIVYGFIALPMLYWSGIRSYYLFSVIAPIVSIISAFNIYIFSIWMGVLVLVIYFNQPKITMGVSQFITNIGCGILSPFIWNNFLYSHQKERILTLLNPMRDPHGTGYQVIQSIIAIGSGGIWGKGIGEGTQTQLRYLPVRDTDFIVSVIGEEMGLLGIAVILVVFFTMLYWMIVYAGIISNKFSSLTLIGFASILFIHLIVNMGMTVGLLPVTGLPAPFLSYGGSFLLSCMLILALSTNIVNHHI</sequence>
<dbReference type="NCBIfam" id="NF037961">
    <property type="entry name" value="RodA_shape"/>
    <property type="match status" value="1"/>
</dbReference>
<dbReference type="PANTHER" id="PTHR30474">
    <property type="entry name" value="CELL CYCLE PROTEIN"/>
    <property type="match status" value="1"/>
</dbReference>
<dbReference type="EMBL" id="UINC01000090">
    <property type="protein sequence ID" value="SUZ48876.1"/>
    <property type="molecule type" value="Genomic_DNA"/>
</dbReference>
<evidence type="ECO:0000256" key="1">
    <source>
        <dbReference type="ARBA" id="ARBA00004141"/>
    </source>
</evidence>
<feature type="transmembrane region" description="Helical" evidence="6">
    <location>
        <begin position="212"/>
        <end position="231"/>
    </location>
</feature>
<keyword evidence="2 6" id="KW-0812">Transmembrane</keyword>